<feature type="domain" description="Ig-like" evidence="4">
    <location>
        <begin position="233"/>
        <end position="307"/>
    </location>
</feature>
<feature type="region of interest" description="Disordered" evidence="1">
    <location>
        <begin position="468"/>
        <end position="490"/>
    </location>
</feature>
<feature type="compositionally biased region" description="Polar residues" evidence="1">
    <location>
        <begin position="479"/>
        <end position="490"/>
    </location>
</feature>
<accession>A0AAD3RAC2</accession>
<feature type="transmembrane region" description="Helical" evidence="2">
    <location>
        <begin position="495"/>
        <end position="517"/>
    </location>
</feature>
<dbReference type="SUPFAM" id="SSF48726">
    <property type="entry name" value="Immunoglobulin"/>
    <property type="match status" value="2"/>
</dbReference>
<keyword evidence="2" id="KW-0472">Membrane</keyword>
<keyword evidence="3" id="KW-0732">Signal</keyword>
<dbReference type="SMART" id="SM00408">
    <property type="entry name" value="IGc2"/>
    <property type="match status" value="2"/>
</dbReference>
<keyword evidence="6" id="KW-1185">Reference proteome</keyword>
<evidence type="ECO:0000256" key="1">
    <source>
        <dbReference type="SAM" id="MobiDB-lite"/>
    </source>
</evidence>
<sequence length="553" mass="62089">MTSFRCVEFLLFLLFLLHQIYGEEPEPVFRAQGSSIEMGYCFGTDYIVVYRSTLEGDQLLGNCSANNSSISPPADLQGRVQSTTRNDLLGLAITNLSHMDSGIYRRECWQNHTLVKQLIQRLFVCDEEVEAMEIIVREDAEAAELLCNSTSTGLEGTSVRWYYEMFPSYMLTLFLDSSVSLEPLTEELQGIVEVKDKGALLVLDKSVLKNIQHFHCLVVKGKNCLSFQNIYLPEHTESRDIYASRGDRVVLNCPSDGNKQEWDTPQGKFNGDSRRISEMYISFGDKSEDFSLVIPSVTDDHSGDYSCISTSLELQYFLVLCPKKNPQEKFDIVGGNVLLECKVGQDDSQKVQWWYRRQTTGEPELIHDPNDETVPIPQDLRGRLTLSDNGSSLTISNVKMTDAGLYWCVVLRDPKFVEGDDDYSYDYNEEDTEDDESDYSQWPDTNQCIFKQDITLTLRRTRIGVDQKPVTYEPGDRNSGISPTADAPTTSNSTAYAVVAVVLGLLVVGAIAAGIVIKRKKATSRSGLNMNKDIKMNEDPGCTVRLTNDECAT</sequence>
<evidence type="ECO:0000313" key="5">
    <source>
        <dbReference type="EMBL" id="GLD60735.1"/>
    </source>
</evidence>
<dbReference type="InterPro" id="IPR013106">
    <property type="entry name" value="Ig_V-set"/>
</dbReference>
<dbReference type="Proteomes" id="UP001279410">
    <property type="component" value="Unassembled WGS sequence"/>
</dbReference>
<feature type="domain" description="Ig-like" evidence="4">
    <location>
        <begin position="322"/>
        <end position="418"/>
    </location>
</feature>
<keyword evidence="2" id="KW-0812">Transmembrane</keyword>
<comment type="caution">
    <text evidence="5">The sequence shown here is derived from an EMBL/GenBank/DDBJ whole genome shotgun (WGS) entry which is preliminary data.</text>
</comment>
<dbReference type="PANTHER" id="PTHR11422:SF10">
    <property type="entry name" value="IG-LIKE DOMAIN-CONTAINING PROTEIN"/>
    <property type="match status" value="1"/>
</dbReference>
<proteinExistence type="predicted"/>
<evidence type="ECO:0000256" key="3">
    <source>
        <dbReference type="SAM" id="SignalP"/>
    </source>
</evidence>
<reference evidence="5" key="1">
    <citation type="submission" date="2022-08" db="EMBL/GenBank/DDBJ databases">
        <title>Genome sequencing of akame (Lates japonicus).</title>
        <authorList>
            <person name="Hashiguchi Y."/>
            <person name="Takahashi H."/>
        </authorList>
    </citation>
    <scope>NUCLEOTIDE SEQUENCE</scope>
    <source>
        <strain evidence="5">Kochi</strain>
    </source>
</reference>
<dbReference type="InterPro" id="IPR003599">
    <property type="entry name" value="Ig_sub"/>
</dbReference>
<evidence type="ECO:0000259" key="4">
    <source>
        <dbReference type="PROSITE" id="PS50835"/>
    </source>
</evidence>
<dbReference type="PROSITE" id="PS50835">
    <property type="entry name" value="IG_LIKE"/>
    <property type="match status" value="2"/>
</dbReference>
<dbReference type="InterPro" id="IPR013783">
    <property type="entry name" value="Ig-like_fold"/>
</dbReference>
<organism evidence="5 6">
    <name type="scientific">Lates japonicus</name>
    <name type="common">Japanese lates</name>
    <dbReference type="NCBI Taxonomy" id="270547"/>
    <lineage>
        <taxon>Eukaryota</taxon>
        <taxon>Metazoa</taxon>
        <taxon>Chordata</taxon>
        <taxon>Craniata</taxon>
        <taxon>Vertebrata</taxon>
        <taxon>Euteleostomi</taxon>
        <taxon>Actinopterygii</taxon>
        <taxon>Neopterygii</taxon>
        <taxon>Teleostei</taxon>
        <taxon>Neoteleostei</taxon>
        <taxon>Acanthomorphata</taxon>
        <taxon>Carangaria</taxon>
        <taxon>Carangaria incertae sedis</taxon>
        <taxon>Centropomidae</taxon>
        <taxon>Lates</taxon>
    </lineage>
</organism>
<dbReference type="Gene3D" id="2.60.40.10">
    <property type="entry name" value="Immunoglobulins"/>
    <property type="match status" value="2"/>
</dbReference>
<dbReference type="InterPro" id="IPR036179">
    <property type="entry name" value="Ig-like_dom_sf"/>
</dbReference>
<dbReference type="SMART" id="SM00409">
    <property type="entry name" value="IG"/>
    <property type="match status" value="2"/>
</dbReference>
<feature type="chain" id="PRO_5041910200" evidence="3">
    <location>
        <begin position="23"/>
        <end position="553"/>
    </location>
</feature>
<keyword evidence="2" id="KW-1133">Transmembrane helix</keyword>
<feature type="signal peptide" evidence="3">
    <location>
        <begin position="1"/>
        <end position="22"/>
    </location>
</feature>
<feature type="compositionally biased region" description="Acidic residues" evidence="1">
    <location>
        <begin position="421"/>
        <end position="438"/>
    </location>
</feature>
<evidence type="ECO:0000313" key="6">
    <source>
        <dbReference type="Proteomes" id="UP001279410"/>
    </source>
</evidence>
<name>A0AAD3RAC2_LATJO</name>
<dbReference type="Pfam" id="PF07686">
    <property type="entry name" value="V-set"/>
    <property type="match status" value="1"/>
</dbReference>
<feature type="region of interest" description="Disordered" evidence="1">
    <location>
        <begin position="421"/>
        <end position="442"/>
    </location>
</feature>
<dbReference type="InterPro" id="IPR007110">
    <property type="entry name" value="Ig-like_dom"/>
</dbReference>
<dbReference type="EMBL" id="BRZM01000042">
    <property type="protein sequence ID" value="GLD60735.1"/>
    <property type="molecule type" value="Genomic_DNA"/>
</dbReference>
<dbReference type="PANTHER" id="PTHR11422">
    <property type="entry name" value="T-CELL SURFACE GLYCOPROTEIN CD4"/>
    <property type="match status" value="1"/>
</dbReference>
<evidence type="ECO:0000256" key="2">
    <source>
        <dbReference type="SAM" id="Phobius"/>
    </source>
</evidence>
<dbReference type="InterPro" id="IPR003598">
    <property type="entry name" value="Ig_sub2"/>
</dbReference>
<protein>
    <submittedName>
        <fullName evidence="5">Hemicentin-1-like protein</fullName>
    </submittedName>
</protein>
<dbReference type="SMART" id="SM00406">
    <property type="entry name" value="IGv"/>
    <property type="match status" value="1"/>
</dbReference>
<gene>
    <name evidence="5" type="ORF">AKAME5_001260500</name>
</gene>
<dbReference type="AlphaFoldDB" id="A0AAD3RAC2"/>